<sequence>MLGPLSWGVSVYTSLLICKCCLGSYTPSFHLGLHRLRARLDPLRLNRDGNLFRTLCSFWRKSTDVHRSLPPHLIRAFTSNWVGIRIWIQD</sequence>
<protein>
    <submittedName>
        <fullName evidence="2">Putative secreted protein</fullName>
    </submittedName>
</protein>
<organism evidence="2">
    <name type="scientific">Ixodes ricinus</name>
    <name type="common">Common tick</name>
    <name type="synonym">Acarus ricinus</name>
    <dbReference type="NCBI Taxonomy" id="34613"/>
    <lineage>
        <taxon>Eukaryota</taxon>
        <taxon>Metazoa</taxon>
        <taxon>Ecdysozoa</taxon>
        <taxon>Arthropoda</taxon>
        <taxon>Chelicerata</taxon>
        <taxon>Arachnida</taxon>
        <taxon>Acari</taxon>
        <taxon>Parasitiformes</taxon>
        <taxon>Ixodida</taxon>
        <taxon>Ixodoidea</taxon>
        <taxon>Ixodidae</taxon>
        <taxon>Ixodinae</taxon>
        <taxon>Ixodes</taxon>
    </lineage>
</organism>
<keyword evidence="1" id="KW-0732">Signal</keyword>
<evidence type="ECO:0000256" key="1">
    <source>
        <dbReference type="SAM" id="SignalP"/>
    </source>
</evidence>
<dbReference type="EMBL" id="GIFC01004235">
    <property type="protein sequence ID" value="MXU86318.1"/>
    <property type="molecule type" value="Transcribed_RNA"/>
</dbReference>
<name>A0A6B0U3U2_IXORI</name>
<feature type="chain" id="PRO_5025487607" evidence="1">
    <location>
        <begin position="24"/>
        <end position="90"/>
    </location>
</feature>
<proteinExistence type="predicted"/>
<feature type="signal peptide" evidence="1">
    <location>
        <begin position="1"/>
        <end position="23"/>
    </location>
</feature>
<reference evidence="2" key="1">
    <citation type="submission" date="2019-12" db="EMBL/GenBank/DDBJ databases">
        <title>An insight into the sialome of adult female Ixodes ricinus ticks feeding for 6 days.</title>
        <authorList>
            <person name="Perner J."/>
            <person name="Ribeiro J.M.C."/>
        </authorList>
    </citation>
    <scope>NUCLEOTIDE SEQUENCE</scope>
    <source>
        <strain evidence="2">Semi-engorged</strain>
        <tissue evidence="2">Salivary glands</tissue>
    </source>
</reference>
<dbReference type="AlphaFoldDB" id="A0A6B0U3U2"/>
<accession>A0A6B0U3U2</accession>
<evidence type="ECO:0000313" key="2">
    <source>
        <dbReference type="EMBL" id="MXU86318.1"/>
    </source>
</evidence>